<protein>
    <recommendedName>
        <fullName evidence="5">DUF4190 domain-containing protein</fullName>
    </recommendedName>
</protein>
<organism evidence="3 4">
    <name type="scientific">Nonomuraea muscovyensis</name>
    <dbReference type="NCBI Taxonomy" id="1124761"/>
    <lineage>
        <taxon>Bacteria</taxon>
        <taxon>Bacillati</taxon>
        <taxon>Actinomycetota</taxon>
        <taxon>Actinomycetes</taxon>
        <taxon>Streptosporangiales</taxon>
        <taxon>Streptosporangiaceae</taxon>
        <taxon>Nonomuraea</taxon>
    </lineage>
</organism>
<feature type="compositionally biased region" description="Pro residues" evidence="1">
    <location>
        <begin position="128"/>
        <end position="140"/>
    </location>
</feature>
<evidence type="ECO:0000313" key="4">
    <source>
        <dbReference type="Proteomes" id="UP000583800"/>
    </source>
</evidence>
<dbReference type="Proteomes" id="UP000583800">
    <property type="component" value="Unassembled WGS sequence"/>
</dbReference>
<evidence type="ECO:0008006" key="5">
    <source>
        <dbReference type="Google" id="ProtNLM"/>
    </source>
</evidence>
<feature type="transmembrane region" description="Helical" evidence="2">
    <location>
        <begin position="224"/>
        <end position="245"/>
    </location>
</feature>
<keyword evidence="4" id="KW-1185">Reference proteome</keyword>
<dbReference type="RefSeq" id="WP_185083391.1">
    <property type="nucleotide sequence ID" value="NZ_JACHJB010000001.1"/>
</dbReference>
<feature type="compositionally biased region" description="Pro residues" evidence="1">
    <location>
        <begin position="57"/>
        <end position="70"/>
    </location>
</feature>
<evidence type="ECO:0000256" key="1">
    <source>
        <dbReference type="SAM" id="MobiDB-lite"/>
    </source>
</evidence>
<evidence type="ECO:0000313" key="3">
    <source>
        <dbReference type="EMBL" id="MBB6345445.1"/>
    </source>
</evidence>
<proteinExistence type="predicted"/>
<comment type="caution">
    <text evidence="3">The sequence shown here is derived from an EMBL/GenBank/DDBJ whole genome shotgun (WGS) entry which is preliminary data.</text>
</comment>
<feature type="transmembrane region" description="Helical" evidence="2">
    <location>
        <begin position="191"/>
        <end position="212"/>
    </location>
</feature>
<feature type="compositionally biased region" description="Basic and acidic residues" evidence="1">
    <location>
        <begin position="40"/>
        <end position="55"/>
    </location>
</feature>
<reference evidence="3 4" key="1">
    <citation type="submission" date="2020-08" db="EMBL/GenBank/DDBJ databases">
        <title>Sequencing the genomes of 1000 actinobacteria strains.</title>
        <authorList>
            <person name="Klenk H.-P."/>
        </authorList>
    </citation>
    <scope>NUCLEOTIDE SEQUENCE [LARGE SCALE GENOMIC DNA]</scope>
    <source>
        <strain evidence="3 4">DSM 45913</strain>
    </source>
</reference>
<dbReference type="EMBL" id="JACHJB010000001">
    <property type="protein sequence ID" value="MBB6345445.1"/>
    <property type="molecule type" value="Genomic_DNA"/>
</dbReference>
<name>A0A7X0BZ26_9ACTN</name>
<feature type="compositionally biased region" description="Low complexity" evidence="1">
    <location>
        <begin position="115"/>
        <end position="127"/>
    </location>
</feature>
<accession>A0A7X0BZ26</accession>
<sequence length="274" mass="28137">MTTPGDPHRDWREDESDDYLGSGGPSVPDSADAESTAVFERPDRPAPQEGERAPEGEQPPPAPGGTPPYPGWEETAPPQPGGPASAATTPSRYEQPHEQHEQPYEQPYGAVAPDSGPVPGTTPSSPYGGPPGGGPTPYVPGGPYGGSGPYAPGGAYGTGYPPATPYQPGPQAKPGNGLATASLVLGVASPFLVFVCFTGLLTAILSIVFGAVALSKGVGKGRAVAGIVISVLALVLFAIVAVWFWNVVQECGGLPADLADQCFQRRFPWMRPPG</sequence>
<feature type="compositionally biased region" description="Basic and acidic residues" evidence="1">
    <location>
        <begin position="94"/>
        <end position="103"/>
    </location>
</feature>
<keyword evidence="2" id="KW-1133">Transmembrane helix</keyword>
<keyword evidence="2" id="KW-0472">Membrane</keyword>
<evidence type="ECO:0000256" key="2">
    <source>
        <dbReference type="SAM" id="Phobius"/>
    </source>
</evidence>
<keyword evidence="2" id="KW-0812">Transmembrane</keyword>
<gene>
    <name evidence="3" type="ORF">FHU36_001954</name>
</gene>
<feature type="compositionally biased region" description="Low complexity" evidence="1">
    <location>
        <begin position="82"/>
        <end position="93"/>
    </location>
</feature>
<feature type="region of interest" description="Disordered" evidence="1">
    <location>
        <begin position="1"/>
        <end position="145"/>
    </location>
</feature>
<dbReference type="AlphaFoldDB" id="A0A7X0BZ26"/>
<feature type="compositionally biased region" description="Basic and acidic residues" evidence="1">
    <location>
        <begin position="1"/>
        <end position="12"/>
    </location>
</feature>